<name>A0A485KZJ4_9STRA</name>
<dbReference type="EMBL" id="CAADRA010005509">
    <property type="protein sequence ID" value="VFT90705.1"/>
    <property type="molecule type" value="Genomic_DNA"/>
</dbReference>
<dbReference type="EMBL" id="VJMH01005488">
    <property type="protein sequence ID" value="KAF0695315.1"/>
    <property type="molecule type" value="Genomic_DNA"/>
</dbReference>
<proteinExistence type="predicted"/>
<sequence>MSAAAEDMAIAGNNLDAAAGDSTCKDTTLSKGLAWNFCSIALNPFLRCYARSAKANPISVCFKEFSGLGKALCDSISLTHSVLRKAPPTYIFNIVFPVRHQQSP</sequence>
<dbReference type="AlphaFoldDB" id="A0A485KZJ4"/>
<dbReference type="Proteomes" id="UP000332933">
    <property type="component" value="Unassembled WGS sequence"/>
</dbReference>
<gene>
    <name evidence="2" type="primary">Aste57867_13874</name>
    <name evidence="1" type="ORF">As57867_013823</name>
    <name evidence="2" type="ORF">ASTE57867_13874</name>
</gene>
<reference evidence="2 3" key="1">
    <citation type="submission" date="2019-03" db="EMBL/GenBank/DDBJ databases">
        <authorList>
            <person name="Gaulin E."/>
            <person name="Dumas B."/>
        </authorList>
    </citation>
    <scope>NUCLEOTIDE SEQUENCE [LARGE SCALE GENOMIC DNA]</scope>
    <source>
        <strain evidence="2">CBS 568.67</strain>
    </source>
</reference>
<organism evidence="2 3">
    <name type="scientific">Aphanomyces stellatus</name>
    <dbReference type="NCBI Taxonomy" id="120398"/>
    <lineage>
        <taxon>Eukaryota</taxon>
        <taxon>Sar</taxon>
        <taxon>Stramenopiles</taxon>
        <taxon>Oomycota</taxon>
        <taxon>Saprolegniomycetes</taxon>
        <taxon>Saprolegniales</taxon>
        <taxon>Verrucalvaceae</taxon>
        <taxon>Aphanomyces</taxon>
    </lineage>
</organism>
<dbReference type="OrthoDB" id="75348at2759"/>
<evidence type="ECO:0000313" key="2">
    <source>
        <dbReference type="EMBL" id="VFT90705.1"/>
    </source>
</evidence>
<accession>A0A485KZJ4</accession>
<evidence type="ECO:0000313" key="1">
    <source>
        <dbReference type="EMBL" id="KAF0695315.1"/>
    </source>
</evidence>
<evidence type="ECO:0000313" key="3">
    <source>
        <dbReference type="Proteomes" id="UP000332933"/>
    </source>
</evidence>
<protein>
    <submittedName>
        <fullName evidence="2">Aste57867_13874 protein</fullName>
    </submittedName>
</protein>
<keyword evidence="3" id="KW-1185">Reference proteome</keyword>
<reference evidence="1" key="2">
    <citation type="submission" date="2019-06" db="EMBL/GenBank/DDBJ databases">
        <title>Genomics analysis of Aphanomyces spp. identifies a new class of oomycete effector associated with host adaptation.</title>
        <authorList>
            <person name="Gaulin E."/>
        </authorList>
    </citation>
    <scope>NUCLEOTIDE SEQUENCE</scope>
    <source>
        <strain evidence="1">CBS 578.67</strain>
    </source>
</reference>